<feature type="chain" id="PRO_5022067192" description="Lipoprotein LpqN" evidence="1">
    <location>
        <begin position="31"/>
        <end position="209"/>
    </location>
</feature>
<evidence type="ECO:0000313" key="2">
    <source>
        <dbReference type="EMBL" id="TQJ18522.1"/>
    </source>
</evidence>
<feature type="signal peptide" evidence="1">
    <location>
        <begin position="1"/>
        <end position="30"/>
    </location>
</feature>
<gene>
    <name evidence="2" type="ORF">FB475_2668</name>
</gene>
<name>A0A542ET45_9ACTN</name>
<keyword evidence="1" id="KW-0732">Signal</keyword>
<comment type="caution">
    <text evidence="2">The sequence shown here is derived from an EMBL/GenBank/DDBJ whole genome shotgun (WGS) entry which is preliminary data.</text>
</comment>
<keyword evidence="3" id="KW-1185">Reference proteome</keyword>
<dbReference type="Proteomes" id="UP000316298">
    <property type="component" value="Unassembled WGS sequence"/>
</dbReference>
<accession>A0A542ET45</accession>
<dbReference type="EMBL" id="VFMM01000001">
    <property type="protein sequence ID" value="TQJ18522.1"/>
    <property type="molecule type" value="Genomic_DNA"/>
</dbReference>
<organism evidence="2 3">
    <name type="scientific">Kribbella jejuensis</name>
    <dbReference type="NCBI Taxonomy" id="236068"/>
    <lineage>
        <taxon>Bacteria</taxon>
        <taxon>Bacillati</taxon>
        <taxon>Actinomycetota</taxon>
        <taxon>Actinomycetes</taxon>
        <taxon>Propionibacteriales</taxon>
        <taxon>Kribbellaceae</taxon>
        <taxon>Kribbella</taxon>
    </lineage>
</organism>
<protein>
    <recommendedName>
        <fullName evidence="4">Lipoprotein LpqN</fullName>
    </recommendedName>
</protein>
<proteinExistence type="predicted"/>
<evidence type="ECO:0000256" key="1">
    <source>
        <dbReference type="SAM" id="SignalP"/>
    </source>
</evidence>
<sequence>MKKTLTARVLAGTAILGAAGLLLGIAPSDAAVPARAAAVSTYAKPALNPASLHFGWKCWGHPTNCNVAVYAPTGWKFTKLSTREAKFTDSSNTWMLRVDGSLDGKVSTGTVAQQRVKELRRVPGLKIVSRAHGTAPSLVGDGSTVAYRSLTYTYRDGARGQRLVSTRFLDIYSNGKRAYIEVTVAGRPQDKAGLTKIMAVATQRATLVG</sequence>
<evidence type="ECO:0008006" key="4">
    <source>
        <dbReference type="Google" id="ProtNLM"/>
    </source>
</evidence>
<evidence type="ECO:0000313" key="3">
    <source>
        <dbReference type="Proteomes" id="UP000316298"/>
    </source>
</evidence>
<dbReference type="AlphaFoldDB" id="A0A542ET45"/>
<reference evidence="2 3" key="1">
    <citation type="submission" date="2019-06" db="EMBL/GenBank/DDBJ databases">
        <title>Sequencing the genomes of 1000 actinobacteria strains.</title>
        <authorList>
            <person name="Klenk H.-P."/>
        </authorList>
    </citation>
    <scope>NUCLEOTIDE SEQUENCE [LARGE SCALE GENOMIC DNA]</scope>
    <source>
        <strain evidence="2 3">DSM 17305</strain>
    </source>
</reference>